<dbReference type="InterPro" id="IPR017853">
    <property type="entry name" value="GH"/>
</dbReference>
<dbReference type="SUPFAM" id="SSF49785">
    <property type="entry name" value="Galactose-binding domain-like"/>
    <property type="match status" value="1"/>
</dbReference>
<feature type="signal peptide" evidence="4">
    <location>
        <begin position="1"/>
        <end position="26"/>
    </location>
</feature>
<dbReference type="SUPFAM" id="SSF55545">
    <property type="entry name" value="beta-N-acetylhexosaminidase-like domain"/>
    <property type="match status" value="1"/>
</dbReference>
<dbReference type="EMBL" id="JABVED010000001">
    <property type="protein sequence ID" value="MBC6446032.1"/>
    <property type="molecule type" value="Genomic_DNA"/>
</dbReference>
<evidence type="ECO:0000256" key="1">
    <source>
        <dbReference type="ARBA" id="ARBA00006285"/>
    </source>
</evidence>
<evidence type="ECO:0000256" key="3">
    <source>
        <dbReference type="ARBA" id="ARBA00023295"/>
    </source>
</evidence>
<dbReference type="PANTHER" id="PTHR43678:SF1">
    <property type="entry name" value="BETA-N-ACETYLHEXOSAMINIDASE"/>
    <property type="match status" value="1"/>
</dbReference>
<evidence type="ECO:0000313" key="6">
    <source>
        <dbReference type="EMBL" id="MBC6446032.1"/>
    </source>
</evidence>
<dbReference type="PRINTS" id="PR00738">
    <property type="entry name" value="GLHYDRLASE20"/>
</dbReference>
<dbReference type="InterPro" id="IPR015882">
    <property type="entry name" value="HEX_bac_N"/>
</dbReference>
<organism evidence="6 7">
    <name type="scientific">Actinokineospora xionganensis</name>
    <dbReference type="NCBI Taxonomy" id="2684470"/>
    <lineage>
        <taxon>Bacteria</taxon>
        <taxon>Bacillati</taxon>
        <taxon>Actinomycetota</taxon>
        <taxon>Actinomycetes</taxon>
        <taxon>Pseudonocardiales</taxon>
        <taxon>Pseudonocardiaceae</taxon>
        <taxon>Actinokineospora</taxon>
    </lineage>
</organism>
<dbReference type="InterPro" id="IPR015883">
    <property type="entry name" value="Glyco_hydro_20_cat"/>
</dbReference>
<dbReference type="InterPro" id="IPR029018">
    <property type="entry name" value="Hex-like_dom2"/>
</dbReference>
<protein>
    <submittedName>
        <fullName evidence="6">Family 20 glycosylhydrolase</fullName>
    </submittedName>
</protein>
<dbReference type="RefSeq" id="WP_187218078.1">
    <property type="nucleotide sequence ID" value="NZ_JABVED010000001.1"/>
</dbReference>
<accession>A0ABR7L0Y5</accession>
<proteinExistence type="inferred from homology"/>
<dbReference type="Pfam" id="PF00754">
    <property type="entry name" value="F5_F8_type_C"/>
    <property type="match status" value="1"/>
</dbReference>
<gene>
    <name evidence="6" type="ORF">GPZ80_02445</name>
</gene>
<dbReference type="InterPro" id="IPR008979">
    <property type="entry name" value="Galactose-bd-like_sf"/>
</dbReference>
<keyword evidence="4" id="KW-0732">Signal</keyword>
<dbReference type="Gene3D" id="3.30.379.10">
    <property type="entry name" value="Chitobiase/beta-hexosaminidase domain 2-like"/>
    <property type="match status" value="1"/>
</dbReference>
<evidence type="ECO:0000256" key="2">
    <source>
        <dbReference type="ARBA" id="ARBA00022801"/>
    </source>
</evidence>
<comment type="similarity">
    <text evidence="1">Belongs to the glycosyl hydrolase 20 family.</text>
</comment>
<name>A0ABR7L0Y5_9PSEU</name>
<dbReference type="CDD" id="cd06564">
    <property type="entry name" value="GH20_DspB_LnbB-like"/>
    <property type="match status" value="1"/>
</dbReference>
<dbReference type="PROSITE" id="PS50022">
    <property type="entry name" value="FA58C_3"/>
    <property type="match status" value="1"/>
</dbReference>
<keyword evidence="3" id="KW-0326">Glycosidase</keyword>
<dbReference type="InterPro" id="IPR000421">
    <property type="entry name" value="FA58C"/>
</dbReference>
<evidence type="ECO:0000259" key="5">
    <source>
        <dbReference type="PROSITE" id="PS50022"/>
    </source>
</evidence>
<comment type="caution">
    <text evidence="6">The sequence shown here is derived from an EMBL/GenBank/DDBJ whole genome shotgun (WGS) entry which is preliminary data.</text>
</comment>
<sequence>MVQTINRGLALSLAALALLSTAPAAAQDDPAVNAAPQVVPAVRQWSGGVGRLRLGPDTKIVLDPADGGALRDVAEQVGADLTEMTGWPVPAVREGRAGERDLVLDLDAGADVGPTELALKEGYRLTTDSRVTITSRTPVGAYWGTRTLLQMLSFDGQASASVPVGSLVDWPNVAVRGFMLDVGRRWFDHDFMRDYVRHMSWFKLNTFQVHLNDNEITAPGGDWSKAYSAFRLASDNPRFAGLAATDGAFTRADWDRLEEVAADRFVTVVPEIDAPAHARAFIEFDPSLGLNGGNSDHLDLRNPAATQFMKDVYDEFAPWFRAPAIHVGADEYPRAYATQYRDYVNEIAAHVRGLGKEVRAWGSLSVMSGGANGYDRDITMHSWNNGWYGPKAALADGYPLINTNDGLLYIVPFANYYHGKGLDGRWLHANWEPHVFAGGQTVDPEHPLLRGAMSAVWNDLVHAKYTATDVHGLVEPTFGLLAQKMWRGKVPGQTYEQFMATVGDLGVGPGMENLQTTLPGGDRGLRTRVDPPPVLAGGETARMAATVTNTGHYAVDTVDAALALSLPGVRVVPASVGPDILEPGATGTWAWQVTADPGVATGTARAEVTFTANRRGREVGSRAFGVARTVEAAPAGTEHLSFTATATASSVEGNLDRLAASHVNDGDLGTRWASRYTDAEWIQLRLARPSTIRSVKLFWEAACAARYRVQTSMDGVTWHDAATVDQARCGVESIALDAPEPALYVRLQGVGRATGYGYSLHEFWAFGTAIS</sequence>
<dbReference type="Proteomes" id="UP000734823">
    <property type="component" value="Unassembled WGS sequence"/>
</dbReference>
<dbReference type="Gene3D" id="3.20.20.80">
    <property type="entry name" value="Glycosidases"/>
    <property type="match status" value="1"/>
</dbReference>
<evidence type="ECO:0000313" key="7">
    <source>
        <dbReference type="Proteomes" id="UP000734823"/>
    </source>
</evidence>
<dbReference type="Pfam" id="PF00728">
    <property type="entry name" value="Glyco_hydro_20"/>
    <property type="match status" value="1"/>
</dbReference>
<keyword evidence="2" id="KW-0378">Hydrolase</keyword>
<feature type="domain" description="F5/8 type C" evidence="5">
    <location>
        <begin position="623"/>
        <end position="768"/>
    </location>
</feature>
<dbReference type="InterPro" id="IPR052764">
    <property type="entry name" value="GH20_Enzymes"/>
</dbReference>
<dbReference type="Gene3D" id="2.60.120.260">
    <property type="entry name" value="Galactose-binding domain-like"/>
    <property type="match status" value="1"/>
</dbReference>
<dbReference type="SUPFAM" id="SSF51445">
    <property type="entry name" value="(Trans)glycosidases"/>
    <property type="match status" value="1"/>
</dbReference>
<dbReference type="PANTHER" id="PTHR43678">
    <property type="entry name" value="PUTATIVE (AFU_ORTHOLOGUE AFUA_2G00640)-RELATED"/>
    <property type="match status" value="1"/>
</dbReference>
<dbReference type="Pfam" id="PF02838">
    <property type="entry name" value="Glyco_hydro_20b"/>
    <property type="match status" value="1"/>
</dbReference>
<evidence type="ECO:0000256" key="4">
    <source>
        <dbReference type="SAM" id="SignalP"/>
    </source>
</evidence>
<dbReference type="InterPro" id="IPR025705">
    <property type="entry name" value="Beta_hexosaminidase_sua/sub"/>
</dbReference>
<feature type="chain" id="PRO_5047209487" evidence="4">
    <location>
        <begin position="27"/>
        <end position="771"/>
    </location>
</feature>
<keyword evidence="7" id="KW-1185">Reference proteome</keyword>
<reference evidence="6 7" key="1">
    <citation type="submission" date="2020-06" db="EMBL/GenBank/DDBJ databases">
        <title>Actinokineospora xiongansis sp. nov., isolated from soil of Baiyangdian.</title>
        <authorList>
            <person name="Zhang X."/>
        </authorList>
    </citation>
    <scope>NUCLEOTIDE SEQUENCE [LARGE SCALE GENOMIC DNA]</scope>
    <source>
        <strain evidence="6 7">HBU206404</strain>
    </source>
</reference>